<protein>
    <recommendedName>
        <fullName evidence="3">DUF4371 domain-containing protein</fullName>
    </recommendedName>
</protein>
<dbReference type="AlphaFoldDB" id="A0A8S3FSQ2"/>
<comment type="caution">
    <text evidence="1">The sequence shown here is derived from an EMBL/GenBank/DDBJ whole genome shotgun (WGS) entry which is preliminary data.</text>
</comment>
<dbReference type="EMBL" id="CAJOBH010250692">
    <property type="protein sequence ID" value="CAF5137574.1"/>
    <property type="molecule type" value="Genomic_DNA"/>
</dbReference>
<name>A0A8S3FSQ2_9BILA</name>
<gene>
    <name evidence="1" type="ORF">BYL167_LOCUS69592</name>
</gene>
<sequence length="191" mass="21340">TELNKLCAVEGAMVFYTVKHSRSYISHACTINIIKKCFPDSSTAKNITCDKTKHACNVLAPSLTSYIVNEIQNVSFFSICYDTSNKGNVKMVPIVVQFFSKTGVKHGILEFIEQMHESADDLFANIKYVLEANELKLNQLVSLGSDNTNVNVSNHHNVFALFEKFLPGLIKGKKYSNIKISISHSITIFLI</sequence>
<evidence type="ECO:0000313" key="1">
    <source>
        <dbReference type="EMBL" id="CAF5137574.1"/>
    </source>
</evidence>
<accession>A0A8S3FSQ2</accession>
<feature type="non-terminal residue" evidence="1">
    <location>
        <position position="1"/>
    </location>
</feature>
<dbReference type="Proteomes" id="UP000681967">
    <property type="component" value="Unassembled WGS sequence"/>
</dbReference>
<dbReference type="PANTHER" id="PTHR37162">
    <property type="entry name" value="HAT FAMILY DIMERISATION DOMAINCONTAINING PROTEIN-RELATED"/>
    <property type="match status" value="1"/>
</dbReference>
<proteinExistence type="predicted"/>
<reference evidence="1" key="1">
    <citation type="submission" date="2021-02" db="EMBL/GenBank/DDBJ databases">
        <authorList>
            <person name="Nowell W R."/>
        </authorList>
    </citation>
    <scope>NUCLEOTIDE SEQUENCE</scope>
</reference>
<evidence type="ECO:0000313" key="2">
    <source>
        <dbReference type="Proteomes" id="UP000681967"/>
    </source>
</evidence>
<organism evidence="1 2">
    <name type="scientific">Rotaria magnacalcarata</name>
    <dbReference type="NCBI Taxonomy" id="392030"/>
    <lineage>
        <taxon>Eukaryota</taxon>
        <taxon>Metazoa</taxon>
        <taxon>Spiralia</taxon>
        <taxon>Gnathifera</taxon>
        <taxon>Rotifera</taxon>
        <taxon>Eurotatoria</taxon>
        <taxon>Bdelloidea</taxon>
        <taxon>Philodinida</taxon>
        <taxon>Philodinidae</taxon>
        <taxon>Rotaria</taxon>
    </lineage>
</organism>
<dbReference type="PANTHER" id="PTHR37162:SF10">
    <property type="entry name" value="DUF4371 DOMAIN-CONTAINING PROTEIN"/>
    <property type="match status" value="1"/>
</dbReference>
<evidence type="ECO:0008006" key="3">
    <source>
        <dbReference type="Google" id="ProtNLM"/>
    </source>
</evidence>